<dbReference type="AlphaFoldDB" id="A0A5J4FWY2"/>
<evidence type="ECO:0000313" key="6">
    <source>
        <dbReference type="EMBL" id="GEQ87247.1"/>
    </source>
</evidence>
<comment type="caution">
    <text evidence="6">The sequence shown here is derived from an EMBL/GenBank/DDBJ whole genome shotgun (WGS) entry which is preliminary data.</text>
</comment>
<keyword evidence="3" id="KW-0378">Hydrolase</keyword>
<evidence type="ECO:0000256" key="4">
    <source>
        <dbReference type="ARBA" id="ARBA00022833"/>
    </source>
</evidence>
<dbReference type="InterPro" id="IPR050178">
    <property type="entry name" value="AspA/AstE_fam"/>
</dbReference>
<evidence type="ECO:0000256" key="2">
    <source>
        <dbReference type="ARBA" id="ARBA00022723"/>
    </source>
</evidence>
<keyword evidence="7" id="KW-1185">Reference proteome</keyword>
<dbReference type="PANTHER" id="PTHR15162:SF7">
    <property type="entry name" value="SUCCINYLGLUTAMATE DESUCCINYLASE"/>
    <property type="match status" value="1"/>
</dbReference>
<dbReference type="OrthoDB" id="1523003at2"/>
<keyword evidence="2" id="KW-0479">Metal-binding</keyword>
<evidence type="ECO:0000313" key="7">
    <source>
        <dbReference type="Proteomes" id="UP000326994"/>
    </source>
</evidence>
<dbReference type="EMBL" id="BKCF01000006">
    <property type="protein sequence ID" value="GEQ87247.1"/>
    <property type="molecule type" value="Genomic_DNA"/>
</dbReference>
<sequence length="298" mass="33835">MNKERIIDTYTSGFSGSLLIITVAVHGNEPSGINALKNVFKILNQRSPKIEGKIIGIIGNSEALKKKVRFIDEDLNRTWIKNKIEKNKNLTSEELEMHDIIDKIKGIQNNKFSQTYFIDCHTTSSASLPYISVQQLGENNRWAQQFPIHIIRGFSDIVTGTIDGYLSNQGYTGFTVEAGQHNDLNSEQYHEGCIWIALQEACGLDFNQLPDIPQAVLKTMNDTPAQKTFNIIHRFGLQENDDFKMEPGFKNFQSIERGEHIAMLNGKKINSVWDAFIFMPLYQPQGNDGFFIVEEIKS</sequence>
<dbReference type="Proteomes" id="UP000326994">
    <property type="component" value="Unassembled WGS sequence"/>
</dbReference>
<protein>
    <recommendedName>
        <fullName evidence="5">Succinylglutamate desuccinylase/Aspartoacylase catalytic domain-containing protein</fullName>
    </recommendedName>
</protein>
<reference evidence="6 7" key="1">
    <citation type="submission" date="2019-08" db="EMBL/GenBank/DDBJ databases">
        <title>Ulvibacter marinistellae sp. nov., isolated from a starfish, Patiria pectinifera.</title>
        <authorList>
            <person name="Kawano K."/>
            <person name="Ushijima N."/>
            <person name="Kihara M."/>
            <person name="Itoh H."/>
        </authorList>
    </citation>
    <scope>NUCLEOTIDE SEQUENCE [LARGE SCALE GENOMIC DNA]</scope>
    <source>
        <strain evidence="6 7">KK4</strain>
    </source>
</reference>
<dbReference type="GO" id="GO:0016788">
    <property type="term" value="F:hydrolase activity, acting on ester bonds"/>
    <property type="evidence" value="ECO:0007669"/>
    <property type="project" value="InterPro"/>
</dbReference>
<dbReference type="PANTHER" id="PTHR15162">
    <property type="entry name" value="ASPARTOACYLASE"/>
    <property type="match status" value="1"/>
</dbReference>
<dbReference type="GO" id="GO:0005829">
    <property type="term" value="C:cytosol"/>
    <property type="evidence" value="ECO:0007669"/>
    <property type="project" value="TreeGrafter"/>
</dbReference>
<comment type="cofactor">
    <cofactor evidence="1">
        <name>Zn(2+)</name>
        <dbReference type="ChEBI" id="CHEBI:29105"/>
    </cofactor>
</comment>
<dbReference type="SUPFAM" id="SSF53187">
    <property type="entry name" value="Zn-dependent exopeptidases"/>
    <property type="match status" value="1"/>
</dbReference>
<dbReference type="Gene3D" id="3.40.630.10">
    <property type="entry name" value="Zn peptidases"/>
    <property type="match status" value="1"/>
</dbReference>
<accession>A0A5J4FWY2</accession>
<evidence type="ECO:0000256" key="1">
    <source>
        <dbReference type="ARBA" id="ARBA00001947"/>
    </source>
</evidence>
<name>A0A5J4FWY2_9FLAO</name>
<proteinExistence type="predicted"/>
<dbReference type="GO" id="GO:0046872">
    <property type="term" value="F:metal ion binding"/>
    <property type="evidence" value="ECO:0007669"/>
    <property type="project" value="UniProtKB-KW"/>
</dbReference>
<organism evidence="6 7">
    <name type="scientific">Patiriisocius marinistellae</name>
    <dbReference type="NCBI Taxonomy" id="2494560"/>
    <lineage>
        <taxon>Bacteria</taxon>
        <taxon>Pseudomonadati</taxon>
        <taxon>Bacteroidota</taxon>
        <taxon>Flavobacteriia</taxon>
        <taxon>Flavobacteriales</taxon>
        <taxon>Flavobacteriaceae</taxon>
        <taxon>Patiriisocius</taxon>
    </lineage>
</organism>
<evidence type="ECO:0000256" key="3">
    <source>
        <dbReference type="ARBA" id="ARBA00022801"/>
    </source>
</evidence>
<feature type="domain" description="Succinylglutamate desuccinylase/Aspartoacylase catalytic" evidence="5">
    <location>
        <begin position="18"/>
        <end position="188"/>
    </location>
</feature>
<keyword evidence="4" id="KW-0862">Zinc</keyword>
<dbReference type="InterPro" id="IPR055438">
    <property type="entry name" value="AstE_AspA_cat"/>
</dbReference>
<dbReference type="Pfam" id="PF24827">
    <property type="entry name" value="AstE_AspA_cat"/>
    <property type="match status" value="1"/>
</dbReference>
<evidence type="ECO:0000259" key="5">
    <source>
        <dbReference type="Pfam" id="PF24827"/>
    </source>
</evidence>
<gene>
    <name evidence="6" type="ORF">ULMS_27550</name>
</gene>
<dbReference type="RefSeq" id="WP_151895161.1">
    <property type="nucleotide sequence ID" value="NZ_BKCF01000006.1"/>
</dbReference>